<accession>A0AAN7ANV5</accession>
<feature type="transmembrane region" description="Helical" evidence="2">
    <location>
        <begin position="124"/>
        <end position="145"/>
    </location>
</feature>
<dbReference type="EMBL" id="MU864350">
    <property type="protein sequence ID" value="KAK4193614.1"/>
    <property type="molecule type" value="Genomic_DNA"/>
</dbReference>
<feature type="compositionally biased region" description="Polar residues" evidence="1">
    <location>
        <begin position="297"/>
        <end position="307"/>
    </location>
</feature>
<evidence type="ECO:0000256" key="2">
    <source>
        <dbReference type="SAM" id="Phobius"/>
    </source>
</evidence>
<feature type="transmembrane region" description="Helical" evidence="2">
    <location>
        <begin position="236"/>
        <end position="255"/>
    </location>
</feature>
<feature type="transmembrane region" description="Helical" evidence="2">
    <location>
        <begin position="165"/>
        <end position="186"/>
    </location>
</feature>
<feature type="transmembrane region" description="Helical" evidence="2">
    <location>
        <begin position="47"/>
        <end position="65"/>
    </location>
</feature>
<feature type="non-terminal residue" evidence="4">
    <location>
        <position position="1"/>
    </location>
</feature>
<evidence type="ECO:0000259" key="3">
    <source>
        <dbReference type="Pfam" id="PF24800"/>
    </source>
</evidence>
<reference evidence="4" key="2">
    <citation type="submission" date="2023-05" db="EMBL/GenBank/DDBJ databases">
        <authorList>
            <consortium name="Lawrence Berkeley National Laboratory"/>
            <person name="Steindorff A."/>
            <person name="Hensen N."/>
            <person name="Bonometti L."/>
            <person name="Westerberg I."/>
            <person name="Brannstrom I.O."/>
            <person name="Guillou S."/>
            <person name="Cros-Aarteil S."/>
            <person name="Calhoun S."/>
            <person name="Haridas S."/>
            <person name="Kuo A."/>
            <person name="Mondo S."/>
            <person name="Pangilinan J."/>
            <person name="Riley R."/>
            <person name="Labutti K."/>
            <person name="Andreopoulos B."/>
            <person name="Lipzen A."/>
            <person name="Chen C."/>
            <person name="Yanf M."/>
            <person name="Daum C."/>
            <person name="Ng V."/>
            <person name="Clum A."/>
            <person name="Ohm R."/>
            <person name="Martin F."/>
            <person name="Silar P."/>
            <person name="Natvig D."/>
            <person name="Lalanne C."/>
            <person name="Gautier V."/>
            <person name="Ament-Velasquez S.L."/>
            <person name="Kruys A."/>
            <person name="Hutchinson M.I."/>
            <person name="Powell A.J."/>
            <person name="Barry K."/>
            <person name="Miller A.N."/>
            <person name="Grigoriev I.V."/>
            <person name="Debuchy R."/>
            <person name="Gladieux P."/>
            <person name="Thoren M.H."/>
            <person name="Johannesson H."/>
        </authorList>
    </citation>
    <scope>NUCLEOTIDE SEQUENCE</scope>
    <source>
        <strain evidence="4">PSN309</strain>
    </source>
</reference>
<evidence type="ECO:0000313" key="4">
    <source>
        <dbReference type="EMBL" id="KAK4193614.1"/>
    </source>
</evidence>
<sequence length="307" mass="32608">NASNKATIMLSPIDRIAIACIVIYTPALLIACFLAYRHGFGKRAGRLFLIILSLSRLIDYSMQLATIKNPTNSNLVIGANVLASVGVSALVATMASLLERVLASIRREGSDPLVKPITQDFAQLAILAGMILSIIGGTSMGSEIGNAIDGVGPPVEVSIPVESQVGVGLIMGGFAITALGTFVTLAQLRAVEKGEKRLLIALLCVIPFTIVRLVFAGLATYGSDTRFRSWGGAASYVWWFLGLSVIMEIIAVAILEDVGLTLKKLPKTSRGERFFGSRYRRRNAGAFGPDSKAEEGMTSSSGHTGVY</sequence>
<evidence type="ECO:0000313" key="5">
    <source>
        <dbReference type="Proteomes" id="UP001302126"/>
    </source>
</evidence>
<reference evidence="4" key="1">
    <citation type="journal article" date="2023" name="Mol. Phylogenet. Evol.">
        <title>Genome-scale phylogeny and comparative genomics of the fungal order Sordariales.</title>
        <authorList>
            <person name="Hensen N."/>
            <person name="Bonometti L."/>
            <person name="Westerberg I."/>
            <person name="Brannstrom I.O."/>
            <person name="Guillou S."/>
            <person name="Cros-Aarteil S."/>
            <person name="Calhoun S."/>
            <person name="Haridas S."/>
            <person name="Kuo A."/>
            <person name="Mondo S."/>
            <person name="Pangilinan J."/>
            <person name="Riley R."/>
            <person name="LaButti K."/>
            <person name="Andreopoulos B."/>
            <person name="Lipzen A."/>
            <person name="Chen C."/>
            <person name="Yan M."/>
            <person name="Daum C."/>
            <person name="Ng V."/>
            <person name="Clum A."/>
            <person name="Steindorff A."/>
            <person name="Ohm R.A."/>
            <person name="Martin F."/>
            <person name="Silar P."/>
            <person name="Natvig D.O."/>
            <person name="Lalanne C."/>
            <person name="Gautier V."/>
            <person name="Ament-Velasquez S.L."/>
            <person name="Kruys A."/>
            <person name="Hutchinson M.I."/>
            <person name="Powell A.J."/>
            <person name="Barry K."/>
            <person name="Miller A.N."/>
            <person name="Grigoriev I.V."/>
            <person name="Debuchy R."/>
            <person name="Gladieux P."/>
            <person name="Hiltunen Thoren M."/>
            <person name="Johannesson H."/>
        </authorList>
    </citation>
    <scope>NUCLEOTIDE SEQUENCE</scope>
    <source>
        <strain evidence="4">PSN309</strain>
    </source>
</reference>
<feature type="region of interest" description="Disordered" evidence="1">
    <location>
        <begin position="286"/>
        <end position="307"/>
    </location>
</feature>
<feature type="transmembrane region" description="Helical" evidence="2">
    <location>
        <begin position="198"/>
        <end position="221"/>
    </location>
</feature>
<name>A0AAN7ANV5_9PEZI</name>
<keyword evidence="2" id="KW-1133">Transmembrane helix</keyword>
<dbReference type="Proteomes" id="UP001302126">
    <property type="component" value="Unassembled WGS sequence"/>
</dbReference>
<feature type="transmembrane region" description="Helical" evidence="2">
    <location>
        <begin position="16"/>
        <end position="35"/>
    </location>
</feature>
<gene>
    <name evidence="4" type="ORF">QBC35DRAFT_371798</name>
</gene>
<feature type="transmembrane region" description="Helical" evidence="2">
    <location>
        <begin position="77"/>
        <end position="103"/>
    </location>
</feature>
<proteinExistence type="predicted"/>
<dbReference type="PANTHER" id="PTHR42109:SF2">
    <property type="entry name" value="INTEGRAL MEMBRANE PROTEIN"/>
    <property type="match status" value="1"/>
</dbReference>
<dbReference type="Pfam" id="PF24800">
    <property type="entry name" value="DUF7702"/>
    <property type="match status" value="1"/>
</dbReference>
<dbReference type="AlphaFoldDB" id="A0AAN7ANV5"/>
<organism evidence="4 5">
    <name type="scientific">Podospora australis</name>
    <dbReference type="NCBI Taxonomy" id="1536484"/>
    <lineage>
        <taxon>Eukaryota</taxon>
        <taxon>Fungi</taxon>
        <taxon>Dikarya</taxon>
        <taxon>Ascomycota</taxon>
        <taxon>Pezizomycotina</taxon>
        <taxon>Sordariomycetes</taxon>
        <taxon>Sordariomycetidae</taxon>
        <taxon>Sordariales</taxon>
        <taxon>Podosporaceae</taxon>
        <taxon>Podospora</taxon>
    </lineage>
</organism>
<keyword evidence="2" id="KW-0472">Membrane</keyword>
<comment type="caution">
    <text evidence="4">The sequence shown here is derived from an EMBL/GenBank/DDBJ whole genome shotgun (WGS) entry which is preliminary data.</text>
</comment>
<evidence type="ECO:0000256" key="1">
    <source>
        <dbReference type="SAM" id="MobiDB-lite"/>
    </source>
</evidence>
<dbReference type="InterPro" id="IPR056119">
    <property type="entry name" value="DUF7702"/>
</dbReference>
<keyword evidence="2" id="KW-0812">Transmembrane</keyword>
<protein>
    <recommendedName>
        <fullName evidence="3">DUF7702 domain-containing protein</fullName>
    </recommendedName>
</protein>
<feature type="domain" description="DUF7702" evidence="3">
    <location>
        <begin position="13"/>
        <end position="264"/>
    </location>
</feature>
<keyword evidence="5" id="KW-1185">Reference proteome</keyword>
<dbReference type="PANTHER" id="PTHR42109">
    <property type="entry name" value="UNPLACED GENOMIC SCAFFOLD UM_SCAF_CONTIG_1.265, WHOLE GENOME SHOTGUN SEQUENCE"/>
    <property type="match status" value="1"/>
</dbReference>